<dbReference type="GeneID" id="86970467"/>
<evidence type="ECO:0000313" key="3">
    <source>
        <dbReference type="Proteomes" id="UP001072007"/>
    </source>
</evidence>
<reference evidence="2" key="1">
    <citation type="submission" date="2024-05" db="EMBL/GenBank/DDBJ databases">
        <title>Aerococcus urinae taxonomy study.</title>
        <authorList>
            <person name="Christensen J."/>
            <person name="Senneby E."/>
        </authorList>
    </citation>
    <scope>NUCLEOTIDE SEQUENCE</scope>
    <source>
        <strain evidence="2">CDC-3352-U95</strain>
    </source>
</reference>
<keyword evidence="1" id="KW-0472">Membrane</keyword>
<name>A0ABT4BZZ1_9LACT</name>
<organism evidence="2 3">
    <name type="scientific">Aerococcus loyolae</name>
    <dbReference type="NCBI Taxonomy" id="2976809"/>
    <lineage>
        <taxon>Bacteria</taxon>
        <taxon>Bacillati</taxon>
        <taxon>Bacillota</taxon>
        <taxon>Bacilli</taxon>
        <taxon>Lactobacillales</taxon>
        <taxon>Aerococcaceae</taxon>
        <taxon>Aerococcus</taxon>
    </lineage>
</organism>
<feature type="transmembrane region" description="Helical" evidence="1">
    <location>
        <begin position="87"/>
        <end position="105"/>
    </location>
</feature>
<evidence type="ECO:0000313" key="2">
    <source>
        <dbReference type="EMBL" id="MCY3025295.1"/>
    </source>
</evidence>
<sequence length="170" mass="19827">MTMTKKISEYKMATRNMKNRRLFLARYSLPIFFFVNLNWFIPLFLTKNLFLLIPLLLMIASILAMFEIIRSSHHSVDSMVKFPMTQFYFISQSVVNLIISLPILIFNDIKLFFPFLSNVESGRGIVSGILLLGIGLCVWNLNQLATVIKKKDRWYLSALKYESILKEMSE</sequence>
<proteinExistence type="predicted"/>
<comment type="caution">
    <text evidence="2">The sequence shown here is derived from an EMBL/GenBank/DDBJ whole genome shotgun (WGS) entry which is preliminary data.</text>
</comment>
<keyword evidence="1" id="KW-1133">Transmembrane helix</keyword>
<evidence type="ECO:0000256" key="1">
    <source>
        <dbReference type="SAM" id="Phobius"/>
    </source>
</evidence>
<keyword evidence="3" id="KW-1185">Reference proteome</keyword>
<feature type="transmembrane region" description="Helical" evidence="1">
    <location>
        <begin position="47"/>
        <end position="66"/>
    </location>
</feature>
<feature type="transmembrane region" description="Helical" evidence="1">
    <location>
        <begin position="21"/>
        <end position="41"/>
    </location>
</feature>
<protein>
    <submittedName>
        <fullName evidence="2">Uncharacterized protein</fullName>
    </submittedName>
</protein>
<feature type="transmembrane region" description="Helical" evidence="1">
    <location>
        <begin position="125"/>
        <end position="145"/>
    </location>
</feature>
<dbReference type="Proteomes" id="UP001072007">
    <property type="component" value="Unassembled WGS sequence"/>
</dbReference>
<dbReference type="EMBL" id="JAOTMD010000004">
    <property type="protein sequence ID" value="MCY3025295.1"/>
    <property type="molecule type" value="Genomic_DNA"/>
</dbReference>
<dbReference type="RefSeq" id="WP_267982708.1">
    <property type="nucleotide sequence ID" value="NZ_JAOTMC010000011.1"/>
</dbReference>
<gene>
    <name evidence="2" type="ORF">ODY23_03060</name>
</gene>
<keyword evidence="1" id="KW-0812">Transmembrane</keyword>
<accession>A0ABT4BZZ1</accession>